<dbReference type="Proteomes" id="UP000287352">
    <property type="component" value="Unassembled WGS sequence"/>
</dbReference>
<evidence type="ECO:0000313" key="1">
    <source>
        <dbReference type="EMBL" id="GCE15419.1"/>
    </source>
</evidence>
<dbReference type="AlphaFoldDB" id="A0A402A8I2"/>
<gene>
    <name evidence="1" type="ORF">KTT_52780</name>
</gene>
<keyword evidence="2" id="KW-1185">Reference proteome</keyword>
<accession>A0A402A8I2</accession>
<dbReference type="EMBL" id="BIFR01000002">
    <property type="protein sequence ID" value="GCE15419.1"/>
    <property type="molecule type" value="Genomic_DNA"/>
</dbReference>
<reference evidence="2" key="1">
    <citation type="submission" date="2018-12" db="EMBL/GenBank/DDBJ databases">
        <title>Tengunoibacter tsumagoiensis gen. nov., sp. nov., Dictyobacter kobayashii sp. nov., D. alpinus sp. nov., and D. joshuensis sp. nov. and description of Dictyobacteraceae fam. nov. within the order Ktedonobacterales isolated from Tengu-no-mugimeshi.</title>
        <authorList>
            <person name="Wang C.M."/>
            <person name="Zheng Y."/>
            <person name="Sakai Y."/>
            <person name="Toyoda A."/>
            <person name="Minakuchi Y."/>
            <person name="Abe K."/>
            <person name="Yokota A."/>
            <person name="Yabe S."/>
        </authorList>
    </citation>
    <scope>NUCLEOTIDE SEQUENCE [LARGE SCALE GENOMIC DNA]</scope>
    <source>
        <strain evidence="2">Uno3</strain>
    </source>
</reference>
<name>A0A402A8I2_9CHLR</name>
<proteinExistence type="predicted"/>
<sequence>MVSNGSIANEWTLSPSSEVLRFKSHNKRKMNTLNTGRWWSKGEAETDWEVVEG</sequence>
<evidence type="ECO:0000313" key="2">
    <source>
        <dbReference type="Proteomes" id="UP000287352"/>
    </source>
</evidence>
<comment type="caution">
    <text evidence="1">The sequence shown here is derived from an EMBL/GenBank/DDBJ whole genome shotgun (WGS) entry which is preliminary data.</text>
</comment>
<protein>
    <submittedName>
        <fullName evidence="1">Uncharacterized protein</fullName>
    </submittedName>
</protein>
<organism evidence="1 2">
    <name type="scientific">Tengunoibacter tsumagoiensis</name>
    <dbReference type="NCBI Taxonomy" id="2014871"/>
    <lineage>
        <taxon>Bacteria</taxon>
        <taxon>Bacillati</taxon>
        <taxon>Chloroflexota</taxon>
        <taxon>Ktedonobacteria</taxon>
        <taxon>Ktedonobacterales</taxon>
        <taxon>Dictyobacteraceae</taxon>
        <taxon>Tengunoibacter</taxon>
    </lineage>
</organism>